<name>A0A518BYH0_9BACT</name>
<dbReference type="RefSeq" id="WP_145446207.1">
    <property type="nucleotide sequence ID" value="NZ_CP036280.1"/>
</dbReference>
<sequence precursor="true">MKIRSYTALAAALALVAASGCSSTTKSSSQQLVSSKVVSEWSKTINSVGYVTVLPLNEDVRVGDMYAYTSNPEAGQVVGRSANELSLEKGTMRWASVPVIESIKAEYQDRKRFAETPVAGAGNSLMGTETDNDLRNIGFGSVSSITFSGDQVGGLIPTEATDLSANTSWQDAYAVTLRIADADTYGLSLSALLEQMVEVTPEGVLLAQPYRNQLNLLAPHGAQKIYLRVVGEVAYIRAIDIAVQLGPSPEEQEEIDKQQAEAEKKEQKEQKELEKQRQAVAKELERIAKEEAKRAEAEGREPELVMPEMPEAAPEPAPPTYEELEMMREQVIADTIAPFEWARSINESILENQLGTLPEGQLKFISMSEDSVAMRKYFTRPMAFAARGLTLEVEVSTGRVSRMTAMGSPFGNF</sequence>
<dbReference type="KEGG" id="mcad:Pan265_18830"/>
<keyword evidence="4" id="KW-1185">Reference proteome</keyword>
<keyword evidence="2" id="KW-0732">Signal</keyword>
<proteinExistence type="predicted"/>
<reference evidence="3 4" key="1">
    <citation type="submission" date="2019-02" db="EMBL/GenBank/DDBJ databases">
        <title>Deep-cultivation of Planctomycetes and their phenomic and genomic characterization uncovers novel biology.</title>
        <authorList>
            <person name="Wiegand S."/>
            <person name="Jogler M."/>
            <person name="Boedeker C."/>
            <person name="Pinto D."/>
            <person name="Vollmers J."/>
            <person name="Rivas-Marin E."/>
            <person name="Kohn T."/>
            <person name="Peeters S.H."/>
            <person name="Heuer A."/>
            <person name="Rast P."/>
            <person name="Oberbeckmann S."/>
            <person name="Bunk B."/>
            <person name="Jeske O."/>
            <person name="Meyerdierks A."/>
            <person name="Storesund J.E."/>
            <person name="Kallscheuer N."/>
            <person name="Luecker S."/>
            <person name="Lage O.M."/>
            <person name="Pohl T."/>
            <person name="Merkel B.J."/>
            <person name="Hornburger P."/>
            <person name="Mueller R.-W."/>
            <person name="Bruemmer F."/>
            <person name="Labrenz M."/>
            <person name="Spormann A.M."/>
            <person name="Op den Camp H."/>
            <person name="Overmann J."/>
            <person name="Amann R."/>
            <person name="Jetten M.S.M."/>
            <person name="Mascher T."/>
            <person name="Medema M.H."/>
            <person name="Devos D.P."/>
            <person name="Kaster A.-K."/>
            <person name="Ovreas L."/>
            <person name="Rohde M."/>
            <person name="Galperin M.Y."/>
            <person name="Jogler C."/>
        </authorList>
    </citation>
    <scope>NUCLEOTIDE SEQUENCE [LARGE SCALE GENOMIC DNA]</scope>
    <source>
        <strain evidence="3 4">Pan265</strain>
    </source>
</reference>
<gene>
    <name evidence="3" type="ORF">Pan265_18830</name>
</gene>
<feature type="region of interest" description="Disordered" evidence="1">
    <location>
        <begin position="248"/>
        <end position="277"/>
    </location>
</feature>
<evidence type="ECO:0000256" key="2">
    <source>
        <dbReference type="SAM" id="SignalP"/>
    </source>
</evidence>
<accession>A0A518BYH0</accession>
<evidence type="ECO:0000256" key="1">
    <source>
        <dbReference type="SAM" id="MobiDB-lite"/>
    </source>
</evidence>
<evidence type="ECO:0000313" key="4">
    <source>
        <dbReference type="Proteomes" id="UP000320386"/>
    </source>
</evidence>
<feature type="chain" id="PRO_5022123429" description="Lipoprotein" evidence="2">
    <location>
        <begin position="24"/>
        <end position="413"/>
    </location>
</feature>
<dbReference type="AlphaFoldDB" id="A0A518BYH0"/>
<evidence type="ECO:0008006" key="5">
    <source>
        <dbReference type="Google" id="ProtNLM"/>
    </source>
</evidence>
<organism evidence="3 4">
    <name type="scientific">Mucisphaera calidilacus</name>
    <dbReference type="NCBI Taxonomy" id="2527982"/>
    <lineage>
        <taxon>Bacteria</taxon>
        <taxon>Pseudomonadati</taxon>
        <taxon>Planctomycetota</taxon>
        <taxon>Phycisphaerae</taxon>
        <taxon>Phycisphaerales</taxon>
        <taxon>Phycisphaeraceae</taxon>
        <taxon>Mucisphaera</taxon>
    </lineage>
</organism>
<feature type="signal peptide" evidence="2">
    <location>
        <begin position="1"/>
        <end position="23"/>
    </location>
</feature>
<dbReference type="EMBL" id="CP036280">
    <property type="protein sequence ID" value="QDU72023.1"/>
    <property type="molecule type" value="Genomic_DNA"/>
</dbReference>
<feature type="compositionally biased region" description="Basic and acidic residues" evidence="1">
    <location>
        <begin position="255"/>
        <end position="277"/>
    </location>
</feature>
<protein>
    <recommendedName>
        <fullName evidence="5">Lipoprotein</fullName>
    </recommendedName>
</protein>
<dbReference type="Proteomes" id="UP000320386">
    <property type="component" value="Chromosome"/>
</dbReference>
<dbReference type="PROSITE" id="PS51257">
    <property type="entry name" value="PROKAR_LIPOPROTEIN"/>
    <property type="match status" value="1"/>
</dbReference>
<evidence type="ECO:0000313" key="3">
    <source>
        <dbReference type="EMBL" id="QDU72023.1"/>
    </source>
</evidence>